<proteinExistence type="predicted"/>
<evidence type="ECO:0000256" key="2">
    <source>
        <dbReference type="SAM" id="SignalP"/>
    </source>
</evidence>
<evidence type="ECO:0000313" key="4">
    <source>
        <dbReference type="Proteomes" id="UP001223420"/>
    </source>
</evidence>
<dbReference type="Proteomes" id="UP001223420">
    <property type="component" value="Unassembled WGS sequence"/>
</dbReference>
<sequence length="94" mass="10150">MRTSRVLAAALLLISCTAAAAACQCTGCGCKGGPGFRGPNGRCVSYKQLDKVCGSPPTSKCVFERHKQECEHEGAMPDEKGMERYRRSIETITH</sequence>
<dbReference type="EMBL" id="JAUSWL010000009">
    <property type="protein sequence ID" value="MDQ0545585.1"/>
    <property type="molecule type" value="Genomic_DNA"/>
</dbReference>
<feature type="signal peptide" evidence="2">
    <location>
        <begin position="1"/>
        <end position="20"/>
    </location>
</feature>
<feature type="region of interest" description="Disordered" evidence="1">
    <location>
        <begin position="73"/>
        <end position="94"/>
    </location>
</feature>
<accession>A0AAJ1TRF9</accession>
<keyword evidence="2" id="KW-0732">Signal</keyword>
<name>A0AAJ1TRF9_9HYPH</name>
<dbReference type="RefSeq" id="WP_007562731.1">
    <property type="nucleotide sequence ID" value="NZ_JAJALK010000010.1"/>
</dbReference>
<evidence type="ECO:0000313" key="3">
    <source>
        <dbReference type="EMBL" id="MDQ0545585.1"/>
    </source>
</evidence>
<feature type="chain" id="PRO_5042597586" evidence="2">
    <location>
        <begin position="21"/>
        <end position="94"/>
    </location>
</feature>
<comment type="caution">
    <text evidence="3">The sequence shown here is derived from an EMBL/GenBank/DDBJ whole genome shotgun (WGS) entry which is preliminary data.</text>
</comment>
<protein>
    <submittedName>
        <fullName evidence="3">Uncharacterized protein</fullName>
    </submittedName>
</protein>
<dbReference type="AlphaFoldDB" id="A0AAJ1TRF9"/>
<dbReference type="PROSITE" id="PS51257">
    <property type="entry name" value="PROKAR_LIPOPROTEIN"/>
    <property type="match status" value="1"/>
</dbReference>
<gene>
    <name evidence="3" type="ORF">QO001_004529</name>
</gene>
<reference evidence="3" key="1">
    <citation type="submission" date="2023-07" db="EMBL/GenBank/DDBJ databases">
        <title>Genomic Encyclopedia of Type Strains, Phase IV (KMG-IV): sequencing the most valuable type-strain genomes for metagenomic binning, comparative biology and taxonomic classification.</title>
        <authorList>
            <person name="Goeker M."/>
        </authorList>
    </citation>
    <scope>NUCLEOTIDE SEQUENCE</scope>
    <source>
        <strain evidence="3">DSM 19569</strain>
    </source>
</reference>
<evidence type="ECO:0000256" key="1">
    <source>
        <dbReference type="SAM" id="MobiDB-lite"/>
    </source>
</evidence>
<organism evidence="3 4">
    <name type="scientific">Methylobacterium brachiatum</name>
    <dbReference type="NCBI Taxonomy" id="269660"/>
    <lineage>
        <taxon>Bacteria</taxon>
        <taxon>Pseudomonadati</taxon>
        <taxon>Pseudomonadota</taxon>
        <taxon>Alphaproteobacteria</taxon>
        <taxon>Hyphomicrobiales</taxon>
        <taxon>Methylobacteriaceae</taxon>
        <taxon>Methylobacterium</taxon>
    </lineage>
</organism>